<dbReference type="GO" id="GO:0046872">
    <property type="term" value="F:metal ion binding"/>
    <property type="evidence" value="ECO:0007669"/>
    <property type="project" value="UniProtKB-KW"/>
</dbReference>
<feature type="binding site" evidence="7">
    <location>
        <position position="252"/>
    </location>
    <ligand>
        <name>Mn(2+)</name>
        <dbReference type="ChEBI" id="CHEBI:29035"/>
        <label>2</label>
    </ligand>
</feature>
<dbReference type="InterPro" id="IPR052433">
    <property type="entry name" value="X-Pro_dipept-like"/>
</dbReference>
<dbReference type="Gene3D" id="3.40.350.10">
    <property type="entry name" value="Creatinase/prolidase N-terminal domain"/>
    <property type="match status" value="1"/>
</dbReference>
<dbReference type="InterPro" id="IPR029149">
    <property type="entry name" value="Creatin/AminoP/Spt16_N"/>
</dbReference>
<evidence type="ECO:0000256" key="6">
    <source>
        <dbReference type="ARBA" id="ARBA00023211"/>
    </source>
</evidence>
<evidence type="ECO:0000256" key="2">
    <source>
        <dbReference type="ARBA" id="ARBA00022723"/>
    </source>
</evidence>
<dbReference type="STRING" id="1249552.PS2015_331"/>
<dbReference type="InterPro" id="IPR036005">
    <property type="entry name" value="Creatinase/aminopeptidase-like"/>
</dbReference>
<dbReference type="PANTHER" id="PTHR43226">
    <property type="entry name" value="XAA-PRO AMINOPEPTIDASE 3"/>
    <property type="match status" value="1"/>
</dbReference>
<protein>
    <recommendedName>
        <fullName evidence="7">Xaa-Pro dipeptidase</fullName>
        <shortName evidence="7">X-Pro dipeptidase</shortName>
        <ecNumber evidence="7">3.4.13.9</ecNumber>
    </recommendedName>
    <alternativeName>
        <fullName evidence="7">Imidodipeptidase</fullName>
    </alternativeName>
    <alternativeName>
        <fullName evidence="7">Proline dipeptidase</fullName>
        <shortName evidence="7">Prolidase</shortName>
    </alternativeName>
</protein>
<comment type="function">
    <text evidence="7">Splits dipeptides with a prolyl residue in the C-terminal position.</text>
</comment>
<dbReference type="PANTHER" id="PTHR43226:SF8">
    <property type="entry name" value="XAA-PRO DIPEPTIDASE"/>
    <property type="match status" value="1"/>
</dbReference>
<dbReference type="Proteomes" id="UP000065641">
    <property type="component" value="Chromosome"/>
</dbReference>
<dbReference type="OrthoDB" id="9806388at2"/>
<keyword evidence="1 7" id="KW-0645">Protease</keyword>
<feature type="binding site" evidence="7">
    <location>
        <position position="263"/>
    </location>
    <ligand>
        <name>Mn(2+)</name>
        <dbReference type="ChEBI" id="CHEBI:29035"/>
        <label>2</label>
    </ligand>
</feature>
<evidence type="ECO:0000259" key="9">
    <source>
        <dbReference type="Pfam" id="PF21216"/>
    </source>
</evidence>
<dbReference type="GO" id="GO:0008235">
    <property type="term" value="F:metalloexopeptidase activity"/>
    <property type="evidence" value="ECO:0007669"/>
    <property type="project" value="UniProtKB-UniRule"/>
</dbReference>
<dbReference type="EC" id="3.4.13.9" evidence="7"/>
<evidence type="ECO:0000256" key="4">
    <source>
        <dbReference type="ARBA" id="ARBA00022997"/>
    </source>
</evidence>
<keyword evidence="6 7" id="KW-0464">Manganese</keyword>
<dbReference type="InterPro" id="IPR022846">
    <property type="entry name" value="X_Pro_dipept"/>
</dbReference>
<feature type="domain" description="Peptidase M24" evidence="8">
    <location>
        <begin position="171"/>
        <end position="434"/>
    </location>
</feature>
<organism evidence="10 11">
    <name type="scientific">Pseudohongiella spirulinae</name>
    <dbReference type="NCBI Taxonomy" id="1249552"/>
    <lineage>
        <taxon>Bacteria</taxon>
        <taxon>Pseudomonadati</taxon>
        <taxon>Pseudomonadota</taxon>
        <taxon>Gammaproteobacteria</taxon>
        <taxon>Pseudomonadales</taxon>
        <taxon>Pseudohongiellaceae</taxon>
        <taxon>Pseudohongiella</taxon>
    </lineage>
</organism>
<name>A0A0S2K9L7_9GAMM</name>
<dbReference type="AlphaFoldDB" id="A0A0S2K9L7"/>
<dbReference type="NCBIfam" id="NF010133">
    <property type="entry name" value="PRK13607.1"/>
    <property type="match status" value="1"/>
</dbReference>
<dbReference type="GO" id="GO:0102009">
    <property type="term" value="F:proline dipeptidase activity"/>
    <property type="evidence" value="ECO:0007669"/>
    <property type="project" value="UniProtKB-EC"/>
</dbReference>
<dbReference type="Pfam" id="PF21216">
    <property type="entry name" value="PepQ_N"/>
    <property type="match status" value="1"/>
</dbReference>
<comment type="catalytic activity">
    <reaction evidence="7">
        <text>Xaa-L-Pro dipeptide + H2O = an L-alpha-amino acid + L-proline</text>
        <dbReference type="Rhea" id="RHEA:76407"/>
        <dbReference type="ChEBI" id="CHEBI:15377"/>
        <dbReference type="ChEBI" id="CHEBI:59869"/>
        <dbReference type="ChEBI" id="CHEBI:60039"/>
        <dbReference type="ChEBI" id="CHEBI:195196"/>
        <dbReference type="EC" id="3.4.13.9"/>
    </reaction>
</comment>
<feature type="binding site" evidence="7">
    <location>
        <position position="263"/>
    </location>
    <ligand>
        <name>Mn(2+)</name>
        <dbReference type="ChEBI" id="CHEBI:29035"/>
        <label>1</label>
    </ligand>
</feature>
<evidence type="ECO:0000256" key="3">
    <source>
        <dbReference type="ARBA" id="ARBA00022801"/>
    </source>
</evidence>
<dbReference type="InterPro" id="IPR048819">
    <property type="entry name" value="PepQ_N"/>
</dbReference>
<dbReference type="GO" id="GO:0016795">
    <property type="term" value="F:phosphoric triester hydrolase activity"/>
    <property type="evidence" value="ECO:0007669"/>
    <property type="project" value="InterPro"/>
</dbReference>
<evidence type="ECO:0000259" key="8">
    <source>
        <dbReference type="Pfam" id="PF00557"/>
    </source>
</evidence>
<keyword evidence="5 7" id="KW-0482">Metalloprotease</keyword>
<evidence type="ECO:0000256" key="1">
    <source>
        <dbReference type="ARBA" id="ARBA00022670"/>
    </source>
</evidence>
<dbReference type="Pfam" id="PF00557">
    <property type="entry name" value="Peptidase_M24"/>
    <property type="match status" value="1"/>
</dbReference>
<dbReference type="KEGG" id="pspi:PS2015_331"/>
<dbReference type="InterPro" id="IPR001131">
    <property type="entry name" value="Peptidase_M24B_aminopep-P_CS"/>
</dbReference>
<feature type="binding site" evidence="7">
    <location>
        <position position="429"/>
    </location>
    <ligand>
        <name>Mn(2+)</name>
        <dbReference type="ChEBI" id="CHEBI:29035"/>
        <label>2</label>
    </ligand>
</feature>
<dbReference type="InterPro" id="IPR000994">
    <property type="entry name" value="Pept_M24"/>
</dbReference>
<dbReference type="GO" id="GO:0006508">
    <property type="term" value="P:proteolysis"/>
    <property type="evidence" value="ECO:0007669"/>
    <property type="project" value="UniProtKB-KW"/>
</dbReference>
<evidence type="ECO:0000256" key="7">
    <source>
        <dbReference type="HAMAP-Rule" id="MF_01279"/>
    </source>
</evidence>
<feature type="binding site" evidence="7">
    <location>
        <position position="390"/>
    </location>
    <ligand>
        <name>Mn(2+)</name>
        <dbReference type="ChEBI" id="CHEBI:29035"/>
        <label>1</label>
    </ligand>
</feature>
<feature type="binding site" evidence="7">
    <location>
        <position position="429"/>
    </location>
    <ligand>
        <name>Mn(2+)</name>
        <dbReference type="ChEBI" id="CHEBI:29035"/>
        <label>1</label>
    </ligand>
</feature>
<reference evidence="10 11" key="1">
    <citation type="submission" date="2015-11" db="EMBL/GenBank/DDBJ databases">
        <authorList>
            <person name="Zhang Y."/>
            <person name="Guo Z."/>
        </authorList>
    </citation>
    <scope>NUCLEOTIDE SEQUENCE [LARGE SCALE GENOMIC DNA]</scope>
    <source>
        <strain evidence="10 11">KCTC 32221</strain>
    </source>
</reference>
<sequence length="450" mass="50318">MSAERLFADHLNHLLTEYASALQACDFADQPVLVGSGISHSYYADDLAIPFRAWGHFLRWLPVDRPDQFVLFRHGKKPVFFAVIPQDFWHDQSLELPGWWADLYDIRILPDKHQLEAQLKTLIPDHQLLFLGEDVNLAAALGARPGHVNPASLIAYLDYYRAYKTRYEVQRIADANALALTGHQAAHEAFLDGKDEFGIHMAYLTACRALDHELPYPSIVGVNEHAAILHYQLKKRRSAAVDPALNKALLIDAGCRSFAYCSDITRTWVRPGVHEVFAALLSGMQKLQRNIIRTIAVGQSYVQLHEATHESLAELLIESGIAVGSSRELLEEEVTSAFLPHGLGHFLGLQVHDCGGRLASPDGTTKQPPSRYPALRTTRTLENGMVFTIEPGLYFIPALLDKLRTGRRQALLNWTLIEELLPLGGIRIEDNIWLNEGTAHNLTLKPLLSA</sequence>
<keyword evidence="4 7" id="KW-0224">Dipeptidase</keyword>
<keyword evidence="11" id="KW-1185">Reference proteome</keyword>
<dbReference type="PROSITE" id="PS00491">
    <property type="entry name" value="PROLINE_PEPTIDASE"/>
    <property type="match status" value="1"/>
</dbReference>
<dbReference type="Gene3D" id="3.90.230.10">
    <property type="entry name" value="Creatinase/methionine aminopeptidase superfamily"/>
    <property type="match status" value="1"/>
</dbReference>
<accession>A0A0S2K9L7</accession>
<keyword evidence="3 7" id="KW-0378">Hydrolase</keyword>
<dbReference type="PATRIC" id="fig|1249552.3.peg.337"/>
<evidence type="ECO:0000313" key="11">
    <source>
        <dbReference type="Proteomes" id="UP000065641"/>
    </source>
</evidence>
<dbReference type="GO" id="GO:0005829">
    <property type="term" value="C:cytosol"/>
    <property type="evidence" value="ECO:0007669"/>
    <property type="project" value="TreeGrafter"/>
</dbReference>
<evidence type="ECO:0000256" key="5">
    <source>
        <dbReference type="ARBA" id="ARBA00023049"/>
    </source>
</evidence>
<evidence type="ECO:0000313" key="10">
    <source>
        <dbReference type="EMBL" id="ALO45021.1"/>
    </source>
</evidence>
<comment type="similarity">
    <text evidence="7">Belongs to the peptidase M24B family. Bacterial-type prolidase subfamily.</text>
</comment>
<keyword evidence="2 7" id="KW-0479">Metal-binding</keyword>
<dbReference type="HAMAP" id="MF_01279">
    <property type="entry name" value="X_Pro_dipeptid"/>
    <property type="match status" value="1"/>
</dbReference>
<dbReference type="EMBL" id="CP013189">
    <property type="protein sequence ID" value="ALO45021.1"/>
    <property type="molecule type" value="Genomic_DNA"/>
</dbReference>
<dbReference type="SUPFAM" id="SSF55920">
    <property type="entry name" value="Creatinase/aminopeptidase"/>
    <property type="match status" value="1"/>
</dbReference>
<dbReference type="RefSeq" id="WP_058020530.1">
    <property type="nucleotide sequence ID" value="NZ_CP013189.1"/>
</dbReference>
<feature type="binding site" evidence="7">
    <location>
        <position position="345"/>
    </location>
    <ligand>
        <name>Mn(2+)</name>
        <dbReference type="ChEBI" id="CHEBI:29035"/>
        <label>1</label>
    </ligand>
</feature>
<proteinExistence type="inferred from homology"/>
<feature type="domain" description="Xaa-Pro dipeptidase N-terminal" evidence="9">
    <location>
        <begin position="6"/>
        <end position="159"/>
    </location>
</feature>
<gene>
    <name evidence="7" type="primary">pepQ</name>
    <name evidence="10" type="ORF">PS2015_331</name>
</gene>
<comment type="cofactor">
    <cofactor evidence="7">
        <name>Mn(2+)</name>
        <dbReference type="ChEBI" id="CHEBI:29035"/>
    </cofactor>
    <text evidence="7">Binds 2 manganese ions per subunit.</text>
</comment>
<dbReference type="GO" id="GO:0004177">
    <property type="term" value="F:aminopeptidase activity"/>
    <property type="evidence" value="ECO:0007669"/>
    <property type="project" value="TreeGrafter"/>
</dbReference>